<comment type="caution">
    <text evidence="10">The sequence shown here is derived from an EMBL/GenBank/DDBJ whole genome shotgun (WGS) entry which is preliminary data.</text>
</comment>
<evidence type="ECO:0000256" key="4">
    <source>
        <dbReference type="ARBA" id="ARBA00022741"/>
    </source>
</evidence>
<evidence type="ECO:0000256" key="8">
    <source>
        <dbReference type="HAMAP-Rule" id="MF_00316"/>
    </source>
</evidence>
<dbReference type="GO" id="GO:0061603">
    <property type="term" value="F:molybdenum cofactor guanylyltransferase activity"/>
    <property type="evidence" value="ECO:0007669"/>
    <property type="project" value="UniProtKB-EC"/>
</dbReference>
<dbReference type="Proteomes" id="UP001254848">
    <property type="component" value="Unassembled WGS sequence"/>
</dbReference>
<feature type="binding site" evidence="8">
    <location>
        <position position="94"/>
    </location>
    <ligand>
        <name>Mg(2+)</name>
        <dbReference type="ChEBI" id="CHEBI:18420"/>
    </ligand>
</feature>
<evidence type="ECO:0000256" key="7">
    <source>
        <dbReference type="ARBA" id="ARBA00023150"/>
    </source>
</evidence>
<dbReference type="HAMAP" id="MF_00316">
    <property type="entry name" value="MobA"/>
    <property type="match status" value="1"/>
</dbReference>
<protein>
    <recommendedName>
        <fullName evidence="8">Probable molybdenum cofactor guanylyltransferase</fullName>
        <shortName evidence="8">MoCo guanylyltransferase</shortName>
        <ecNumber evidence="8">2.7.7.77</ecNumber>
    </recommendedName>
    <alternativeName>
        <fullName evidence="8">GTP:molybdopterin guanylyltransferase</fullName>
    </alternativeName>
    <alternativeName>
        <fullName evidence="8">Mo-MPT guanylyltransferase</fullName>
    </alternativeName>
    <alternativeName>
        <fullName evidence="8">Molybdopterin guanylyltransferase</fullName>
    </alternativeName>
    <alternativeName>
        <fullName evidence="8">Molybdopterin-guanine dinucleotide synthase</fullName>
        <shortName evidence="8">MGD synthase</shortName>
    </alternativeName>
</protein>
<evidence type="ECO:0000256" key="6">
    <source>
        <dbReference type="ARBA" id="ARBA00023134"/>
    </source>
</evidence>
<organism evidence="10 11">
    <name type="scientific">Anaeroselena agilis</name>
    <dbReference type="NCBI Taxonomy" id="3063788"/>
    <lineage>
        <taxon>Bacteria</taxon>
        <taxon>Bacillati</taxon>
        <taxon>Bacillota</taxon>
        <taxon>Negativicutes</taxon>
        <taxon>Acetonemataceae</taxon>
        <taxon>Anaeroselena</taxon>
    </lineage>
</organism>
<keyword evidence="10" id="KW-0548">Nucleotidyltransferase</keyword>
<accession>A0ABU3NTS7</accession>
<dbReference type="EC" id="2.7.7.77" evidence="8"/>
<dbReference type="RefSeq" id="WP_413778382.1">
    <property type="nucleotide sequence ID" value="NZ_JAUOZS010000001.1"/>
</dbReference>
<comment type="domain">
    <text evidence="8">The N-terminal domain determines nucleotide recognition and specific binding, while the C-terminal domain determines the specific binding to the target protein.</text>
</comment>
<comment type="cofactor">
    <cofactor evidence="8">
        <name>Mg(2+)</name>
        <dbReference type="ChEBI" id="CHEBI:18420"/>
    </cofactor>
</comment>
<feature type="binding site" evidence="8">
    <location>
        <position position="20"/>
    </location>
    <ligand>
        <name>GTP</name>
        <dbReference type="ChEBI" id="CHEBI:37565"/>
    </ligand>
</feature>
<keyword evidence="3 8" id="KW-0479">Metal-binding</keyword>
<keyword evidence="7 8" id="KW-0501">Molybdenum cofactor biosynthesis</keyword>
<comment type="function">
    <text evidence="8">Transfers a GMP moiety from GTP to Mo-molybdopterin (Mo-MPT) cofactor (Moco or molybdenum cofactor) to form Mo-molybdopterin guanine dinucleotide (Mo-MGD) cofactor.</text>
</comment>
<comment type="catalytic activity">
    <reaction evidence="8">
        <text>Mo-molybdopterin + GTP + H(+) = Mo-molybdopterin guanine dinucleotide + diphosphate</text>
        <dbReference type="Rhea" id="RHEA:34243"/>
        <dbReference type="ChEBI" id="CHEBI:15378"/>
        <dbReference type="ChEBI" id="CHEBI:33019"/>
        <dbReference type="ChEBI" id="CHEBI:37565"/>
        <dbReference type="ChEBI" id="CHEBI:71302"/>
        <dbReference type="ChEBI" id="CHEBI:71310"/>
        <dbReference type="EC" id="2.7.7.77"/>
    </reaction>
</comment>
<dbReference type="InterPro" id="IPR013482">
    <property type="entry name" value="Molybde_CF_guanTrfase"/>
</dbReference>
<comment type="subcellular location">
    <subcellularLocation>
        <location evidence="8">Cytoplasm</location>
    </subcellularLocation>
</comment>
<evidence type="ECO:0000313" key="11">
    <source>
        <dbReference type="Proteomes" id="UP001254848"/>
    </source>
</evidence>
<dbReference type="SUPFAM" id="SSF53448">
    <property type="entry name" value="Nucleotide-diphospho-sugar transferases"/>
    <property type="match status" value="1"/>
</dbReference>
<dbReference type="EMBL" id="JAUOZS010000001">
    <property type="protein sequence ID" value="MDT8899815.1"/>
    <property type="molecule type" value="Genomic_DNA"/>
</dbReference>
<dbReference type="Gene3D" id="3.90.550.10">
    <property type="entry name" value="Spore Coat Polysaccharide Biosynthesis Protein SpsA, Chain A"/>
    <property type="match status" value="1"/>
</dbReference>
<reference evidence="10 11" key="1">
    <citation type="submission" date="2023-07" db="EMBL/GenBank/DDBJ databases">
        <title>The novel representative of Negativicutes class, Anaeroselena agilis gen. nov. sp. nov.</title>
        <authorList>
            <person name="Prokofeva M.I."/>
            <person name="Elcheninov A.G."/>
            <person name="Klyukina A."/>
            <person name="Kublanov I.V."/>
            <person name="Frolov E.N."/>
            <person name="Podosokorskaya O.A."/>
        </authorList>
    </citation>
    <scope>NUCLEOTIDE SEQUENCE [LARGE SCALE GENOMIC DNA]</scope>
    <source>
        <strain evidence="10 11">4137-cl</strain>
    </source>
</reference>
<feature type="binding site" evidence="8">
    <location>
        <position position="65"/>
    </location>
    <ligand>
        <name>GTP</name>
        <dbReference type="ChEBI" id="CHEBI:37565"/>
    </ligand>
</feature>
<keyword evidence="1 8" id="KW-0963">Cytoplasm</keyword>
<dbReference type="InterPro" id="IPR025877">
    <property type="entry name" value="MobA-like_NTP_Trfase"/>
</dbReference>
<evidence type="ECO:0000256" key="1">
    <source>
        <dbReference type="ARBA" id="ARBA00022490"/>
    </source>
</evidence>
<dbReference type="Pfam" id="PF12804">
    <property type="entry name" value="NTP_transf_3"/>
    <property type="match status" value="1"/>
</dbReference>
<keyword evidence="5 8" id="KW-0460">Magnesium</keyword>
<dbReference type="PANTHER" id="PTHR19136">
    <property type="entry name" value="MOLYBDENUM COFACTOR GUANYLYLTRANSFERASE"/>
    <property type="match status" value="1"/>
</dbReference>
<keyword evidence="2 8" id="KW-0808">Transferase</keyword>
<dbReference type="InterPro" id="IPR029044">
    <property type="entry name" value="Nucleotide-diphossugar_trans"/>
</dbReference>
<name>A0ABU3NTS7_9FIRM</name>
<evidence type="ECO:0000259" key="9">
    <source>
        <dbReference type="Pfam" id="PF12804"/>
    </source>
</evidence>
<sequence>MGVSGIVLAGGRSSRMGRDKTLLVVENETLIERTVKELRRITDEIIIASNATAKYGLPGVREVPDVFPGMGPLGGLHAGLLAAQNDVVFAVAADMPCFTDKLAAYLLGRKGDHDAVVPRPGQEWEPLCAVYSRACAGPIEQCLRAGMKKVYSFYPAVKVLAVTGEELGAAGLPATMFFNLNAPEDLDLLRRGNGPEGGPEVSG</sequence>
<gene>
    <name evidence="8" type="primary">mobA</name>
    <name evidence="10" type="ORF">Q4T40_00945</name>
</gene>
<keyword evidence="4 8" id="KW-0547">Nucleotide-binding</keyword>
<evidence type="ECO:0000313" key="10">
    <source>
        <dbReference type="EMBL" id="MDT8899815.1"/>
    </source>
</evidence>
<proteinExistence type="inferred from homology"/>
<feature type="binding site" evidence="8">
    <location>
        <begin position="8"/>
        <end position="10"/>
    </location>
    <ligand>
        <name>GTP</name>
        <dbReference type="ChEBI" id="CHEBI:37565"/>
    </ligand>
</feature>
<comment type="caution">
    <text evidence="8">Lacks conserved residue(s) required for the propagation of feature annotation.</text>
</comment>
<keyword evidence="11" id="KW-1185">Reference proteome</keyword>
<evidence type="ECO:0000256" key="5">
    <source>
        <dbReference type="ARBA" id="ARBA00022842"/>
    </source>
</evidence>
<feature type="domain" description="MobA-like NTP transferase" evidence="9">
    <location>
        <begin position="5"/>
        <end position="152"/>
    </location>
</feature>
<evidence type="ECO:0000256" key="3">
    <source>
        <dbReference type="ARBA" id="ARBA00022723"/>
    </source>
</evidence>
<dbReference type="CDD" id="cd02503">
    <property type="entry name" value="MobA"/>
    <property type="match status" value="1"/>
</dbReference>
<comment type="similarity">
    <text evidence="8">Belongs to the MobA family.</text>
</comment>
<feature type="binding site" evidence="8">
    <location>
        <position position="94"/>
    </location>
    <ligand>
        <name>GTP</name>
        <dbReference type="ChEBI" id="CHEBI:37565"/>
    </ligand>
</feature>
<keyword evidence="6 8" id="KW-0342">GTP-binding</keyword>
<dbReference type="PANTHER" id="PTHR19136:SF81">
    <property type="entry name" value="MOLYBDENUM COFACTOR GUANYLYLTRANSFERASE"/>
    <property type="match status" value="1"/>
</dbReference>
<evidence type="ECO:0000256" key="2">
    <source>
        <dbReference type="ARBA" id="ARBA00022679"/>
    </source>
</evidence>